<dbReference type="InterPro" id="IPR058913">
    <property type="entry name" value="Integrase_dom_put"/>
</dbReference>
<dbReference type="PANTHER" id="PTHR46791">
    <property type="entry name" value="EXPRESSED PROTEIN"/>
    <property type="match status" value="1"/>
</dbReference>
<reference evidence="2 3" key="1">
    <citation type="journal article" date="2015" name="Fungal Genet. Biol.">
        <title>Evolution of novel wood decay mechanisms in Agaricales revealed by the genome sequences of Fistulina hepatica and Cylindrobasidium torrendii.</title>
        <authorList>
            <person name="Floudas D."/>
            <person name="Held B.W."/>
            <person name="Riley R."/>
            <person name="Nagy L.G."/>
            <person name="Koehler G."/>
            <person name="Ransdell A.S."/>
            <person name="Younus H."/>
            <person name="Chow J."/>
            <person name="Chiniquy J."/>
            <person name="Lipzen A."/>
            <person name="Tritt A."/>
            <person name="Sun H."/>
            <person name="Haridas S."/>
            <person name="LaButti K."/>
            <person name="Ohm R.A."/>
            <person name="Kues U."/>
            <person name="Blanchette R.A."/>
            <person name="Grigoriev I.V."/>
            <person name="Minto R.E."/>
            <person name="Hibbett D.S."/>
        </authorList>
    </citation>
    <scope>NUCLEOTIDE SEQUENCE [LARGE SCALE GENOMIC DNA]</scope>
    <source>
        <strain evidence="2 3">FP15055 ss-10</strain>
    </source>
</reference>
<organism evidence="2 3">
    <name type="scientific">Cylindrobasidium torrendii FP15055 ss-10</name>
    <dbReference type="NCBI Taxonomy" id="1314674"/>
    <lineage>
        <taxon>Eukaryota</taxon>
        <taxon>Fungi</taxon>
        <taxon>Dikarya</taxon>
        <taxon>Basidiomycota</taxon>
        <taxon>Agaricomycotina</taxon>
        <taxon>Agaricomycetes</taxon>
        <taxon>Agaricomycetidae</taxon>
        <taxon>Agaricales</taxon>
        <taxon>Marasmiineae</taxon>
        <taxon>Physalacriaceae</taxon>
        <taxon>Cylindrobasidium</taxon>
    </lineage>
</organism>
<gene>
    <name evidence="2" type="ORF">CYLTODRAFT_363465</name>
</gene>
<protein>
    <recommendedName>
        <fullName evidence="1">Integrase core domain-containing protein</fullName>
    </recommendedName>
</protein>
<dbReference type="Proteomes" id="UP000054007">
    <property type="component" value="Unassembled WGS sequence"/>
</dbReference>
<dbReference type="EMBL" id="KN881102">
    <property type="protein sequence ID" value="KIY61009.1"/>
    <property type="molecule type" value="Genomic_DNA"/>
</dbReference>
<name>A0A0D7AT52_9AGAR</name>
<keyword evidence="3" id="KW-1185">Reference proteome</keyword>
<dbReference type="STRING" id="1314674.A0A0D7AT52"/>
<dbReference type="OrthoDB" id="3252187at2759"/>
<proteinExistence type="predicted"/>
<sequence length="458" mass="51657">AQDSSADLLNAFRQHYHRFETAVHNAMENGGDTVVLWRLKDDLSEFLELLYTHQNIFPPDEWALATRNIGTVIDPDFLQWASTLRSTSGIARFLGVSRRLVREQLLHYGIAEPQEAPVNFLPASFAPVNGGDDDILDPPPAEPAETGITSYTGPLSTLSDAELDQVIITLRTHYRRAGLTILHGLLRHLGHRVQRTRISASLHRIDPVQRVFERIRIRRRVYSVPGPNALWHHDGQHGTNLLVHNVRIERLWADITAQIGATWADLFTLLEIHHGLDINSVHHIWLLHLLFLHVINQQLDFFRNGWNAHRIQIRGGPNRSPNDFFHFDMLVHGVRGTPLGPDGRPAAPPPGDLSAMTQEELEVFGVDWEALRDDRLLESRERNNSMEEPASSWIGQAGPPANLNRIDVAAPCPDIPDNEATALQYALQPWMGGVTNDEVIRAWHEGLSLTRSLYPALF</sequence>
<evidence type="ECO:0000313" key="2">
    <source>
        <dbReference type="EMBL" id="KIY61009.1"/>
    </source>
</evidence>
<dbReference type="AlphaFoldDB" id="A0A0D7AT52"/>
<accession>A0A0D7AT52</accession>
<evidence type="ECO:0000313" key="3">
    <source>
        <dbReference type="Proteomes" id="UP000054007"/>
    </source>
</evidence>
<dbReference type="PANTHER" id="PTHR46791:SF5">
    <property type="entry name" value="CLR5 DOMAIN-CONTAINING PROTEIN-RELATED"/>
    <property type="match status" value="1"/>
</dbReference>
<feature type="non-terminal residue" evidence="2">
    <location>
        <position position="1"/>
    </location>
</feature>
<evidence type="ECO:0000259" key="1">
    <source>
        <dbReference type="Pfam" id="PF24764"/>
    </source>
</evidence>
<dbReference type="Pfam" id="PF24764">
    <property type="entry name" value="rva_4"/>
    <property type="match status" value="1"/>
</dbReference>
<feature type="domain" description="Integrase core" evidence="1">
    <location>
        <begin position="243"/>
        <end position="331"/>
    </location>
</feature>